<accession>A0AA37N5K1</accession>
<evidence type="ECO:0000313" key="2">
    <source>
        <dbReference type="Proteomes" id="UP001055091"/>
    </source>
</evidence>
<organism evidence="1 2">
    <name type="scientific">Hungatella hathewayi</name>
    <dbReference type="NCBI Taxonomy" id="154046"/>
    <lineage>
        <taxon>Bacteria</taxon>
        <taxon>Bacillati</taxon>
        <taxon>Bacillota</taxon>
        <taxon>Clostridia</taxon>
        <taxon>Lachnospirales</taxon>
        <taxon>Lachnospiraceae</taxon>
        <taxon>Hungatella</taxon>
    </lineage>
</organism>
<protein>
    <submittedName>
        <fullName evidence="1">Uncharacterized protein</fullName>
    </submittedName>
</protein>
<sequence>MADKGGRKNLRDRLETLQFKDLGNFNREAILLLCIHGVSVHGVYGDIYNHHFKENIPFDGIGDMVLKIDQMCNWLNIPRATTEQRFLSREMEKQYREFYSESFEQKVKSDSEISRGGIDYERVANAKELLVIWVKYRQNASLQGSVRGTLTKGITVHFRSALELMRMISMVEK</sequence>
<dbReference type="Proteomes" id="UP001055091">
    <property type="component" value="Unassembled WGS sequence"/>
</dbReference>
<reference evidence="1" key="1">
    <citation type="submission" date="2022-01" db="EMBL/GenBank/DDBJ databases">
        <title>Novel bile acid biosynthetic pathways are enriched in the microbiome of centenarians.</title>
        <authorList>
            <person name="Sato Y."/>
            <person name="Atarashi K."/>
            <person name="Plichta R.D."/>
            <person name="Arai Y."/>
            <person name="Sasajima S."/>
            <person name="Kearney M.S."/>
            <person name="Suda W."/>
            <person name="Takeshita K."/>
            <person name="Sasaki T."/>
            <person name="Okamoto S."/>
            <person name="Skelly N.A."/>
            <person name="Okamura Y."/>
            <person name="Vlamakis H."/>
            <person name="Li Y."/>
            <person name="Tanoue T."/>
            <person name="Takei H."/>
            <person name="Nittono H."/>
            <person name="Narushima S."/>
            <person name="Irie J."/>
            <person name="Itoh H."/>
            <person name="Moriya K."/>
            <person name="Sugiura Y."/>
            <person name="Suematsu M."/>
            <person name="Moritoki N."/>
            <person name="Shibata S."/>
            <person name="Littman R.D."/>
            <person name="Fischbach A.M."/>
            <person name="Uwamino Y."/>
            <person name="Inoue T."/>
            <person name="Honda A."/>
            <person name="Hattori M."/>
            <person name="Murai T."/>
            <person name="Xavier J.R."/>
            <person name="Hirose N."/>
            <person name="Honda K."/>
        </authorList>
    </citation>
    <scope>NUCLEOTIDE SEQUENCE</scope>
    <source>
        <strain evidence="1">CE91-St55</strain>
    </source>
</reference>
<dbReference type="EMBL" id="BQNJ01000002">
    <property type="protein sequence ID" value="GKH04043.1"/>
    <property type="molecule type" value="Genomic_DNA"/>
</dbReference>
<evidence type="ECO:0000313" key="1">
    <source>
        <dbReference type="EMBL" id="GKH04043.1"/>
    </source>
</evidence>
<proteinExistence type="predicted"/>
<gene>
    <name evidence="1" type="ORF">CE91St55_60240</name>
</gene>
<dbReference type="AlphaFoldDB" id="A0AA37N5K1"/>
<dbReference type="RefSeq" id="WP_243138908.1">
    <property type="nucleotide sequence ID" value="NZ_BQNJ01000002.1"/>
</dbReference>
<comment type="caution">
    <text evidence="1">The sequence shown here is derived from an EMBL/GenBank/DDBJ whole genome shotgun (WGS) entry which is preliminary data.</text>
</comment>
<name>A0AA37N5K1_9FIRM</name>